<dbReference type="PANTHER" id="PTHR48421:SF1">
    <property type="entry name" value="MYCBP-ASSOCIATED PROTEIN"/>
    <property type="match status" value="1"/>
</dbReference>
<evidence type="ECO:0008006" key="3">
    <source>
        <dbReference type="Google" id="ProtNLM"/>
    </source>
</evidence>
<comment type="caution">
    <text evidence="1">The sequence shown here is derived from an EMBL/GenBank/DDBJ whole genome shotgun (WGS) entry which is preliminary data.</text>
</comment>
<protein>
    <recommendedName>
        <fullName evidence="3">MYCBP-associated protein</fullName>
    </recommendedName>
</protein>
<dbReference type="PANTHER" id="PTHR48421">
    <property type="entry name" value="MYCBP-ASSOCIATED PROTEIN"/>
    <property type="match status" value="1"/>
</dbReference>
<organism evidence="1 2">
    <name type="scientific">Vespula vulgaris</name>
    <name type="common">Yellow jacket</name>
    <name type="synonym">Wasp</name>
    <dbReference type="NCBI Taxonomy" id="7454"/>
    <lineage>
        <taxon>Eukaryota</taxon>
        <taxon>Metazoa</taxon>
        <taxon>Ecdysozoa</taxon>
        <taxon>Arthropoda</taxon>
        <taxon>Hexapoda</taxon>
        <taxon>Insecta</taxon>
        <taxon>Pterygota</taxon>
        <taxon>Neoptera</taxon>
        <taxon>Endopterygota</taxon>
        <taxon>Hymenoptera</taxon>
        <taxon>Apocrita</taxon>
        <taxon>Aculeata</taxon>
        <taxon>Vespoidea</taxon>
        <taxon>Vespidae</taxon>
        <taxon>Vespinae</taxon>
        <taxon>Vespula</taxon>
    </lineage>
</organism>
<dbReference type="Proteomes" id="UP000614350">
    <property type="component" value="Unassembled WGS sequence"/>
</dbReference>
<evidence type="ECO:0000313" key="1">
    <source>
        <dbReference type="EMBL" id="KAF7386649.1"/>
    </source>
</evidence>
<dbReference type="InterPro" id="IPR032707">
    <property type="entry name" value="MYCBPAP"/>
</dbReference>
<dbReference type="Pfam" id="PF14646">
    <property type="entry name" value="MYCBPAP"/>
    <property type="match status" value="1"/>
</dbReference>
<accession>A0A834JE03</accession>
<reference evidence="1" key="1">
    <citation type="journal article" date="2020" name="G3 (Bethesda)">
        <title>High-Quality Assemblies for Three Invasive Social Wasps from the &lt;i&gt;Vespula&lt;/i&gt; Genus.</title>
        <authorList>
            <person name="Harrop T.W.R."/>
            <person name="Guhlin J."/>
            <person name="McLaughlin G.M."/>
            <person name="Permina E."/>
            <person name="Stockwell P."/>
            <person name="Gilligan J."/>
            <person name="Le Lec M.F."/>
            <person name="Gruber M.A.M."/>
            <person name="Quinn O."/>
            <person name="Lovegrove M."/>
            <person name="Duncan E.J."/>
            <person name="Remnant E.J."/>
            <person name="Van Eeckhoven J."/>
            <person name="Graham B."/>
            <person name="Knapp R.A."/>
            <person name="Langford K.W."/>
            <person name="Kronenberg Z."/>
            <person name="Press M.O."/>
            <person name="Eacker S.M."/>
            <person name="Wilson-Rankin E.E."/>
            <person name="Purcell J."/>
            <person name="Lester P.J."/>
            <person name="Dearden P.K."/>
        </authorList>
    </citation>
    <scope>NUCLEOTIDE SEQUENCE</scope>
    <source>
        <strain evidence="1">Marl-1</strain>
    </source>
</reference>
<keyword evidence="2" id="KW-1185">Reference proteome</keyword>
<gene>
    <name evidence="1" type="ORF">HZH66_011101</name>
</gene>
<evidence type="ECO:0000313" key="2">
    <source>
        <dbReference type="Proteomes" id="UP000614350"/>
    </source>
</evidence>
<name>A0A834JE03_VESVU</name>
<dbReference type="AlphaFoldDB" id="A0A834JE03"/>
<dbReference type="EMBL" id="JACSEA010000013">
    <property type="protein sequence ID" value="KAF7386649.1"/>
    <property type="molecule type" value="Genomic_DNA"/>
</dbReference>
<proteinExistence type="predicted"/>
<sequence length="629" mass="74041">MDYARKIGKKKKPDSYTPKTVVTMVTAFDYDLTKDIPKDIEDRRLKNWKKWLVEREKIGRRIKSITGRSEIDQTINSCEKVRSLVELKNLMEYASIPVPLIPDKYRGGPEFWRVPESLPKHGDVCLPEITMVPTKKDLNLPPDMTYVDVPELIEEEKGLYGISLKETTWERNLYFKQREQELHEEIKLLMPKKPETKKLLICGKTFVRPKKPPKKPIITITLAEEDKPCKDLDLAIILKIQDREIVQNSNDRSNEKPIEWNFNFRGRVDERSEQKITFENKGNIVIHYRWRDWSFQPNFQFFQKHDSPFYFNKTDGIVLPGKIEELKIWYLPRSSNVFLESWRLFTDPKISNSPLICRFWGCAEERDDKISSCFAISKIDLYLNRCIKDSIIREIIEKIIANIDYRKPSEPAYSSLFLENEVFRAKNPYHFYHMDIILKLRELYHEVTERPAVPWNLSLNDLREILLLIKKPERRQQMLLRFSNLCKECLKPPLISTFVNDKKYTAVYNALCSFANCFEIESEFVLTNCILTKENKPIDPNDSLMSQLSAGSINKHRKKNKNQDNEPTKSQVLGSSVSLEQRYTGNQLYKEVFFVRIYEILGEIIERISAIIDSYNRLDGIDTSFCLSR</sequence>